<name>A0ABP8GGQ4_9BURK</name>
<evidence type="ECO:0000256" key="1">
    <source>
        <dbReference type="SAM" id="MobiDB-lite"/>
    </source>
</evidence>
<sequence>MHGYPPMHRFGMESAMNSSILKKLQDYLLRMSAPLVLISPDGEEAVCLMEPFVSLLAQGPRPQEAAADGAADAGEAAAQRPADPGVFQFGAAH</sequence>
<dbReference type="EMBL" id="BAABFO010000001">
    <property type="protein sequence ID" value="GAA4323685.1"/>
    <property type="molecule type" value="Genomic_DNA"/>
</dbReference>
<reference evidence="3" key="1">
    <citation type="journal article" date="2019" name="Int. J. Syst. Evol. Microbiol.">
        <title>The Global Catalogue of Microorganisms (GCM) 10K type strain sequencing project: providing services to taxonomists for standard genome sequencing and annotation.</title>
        <authorList>
            <consortium name="The Broad Institute Genomics Platform"/>
            <consortium name="The Broad Institute Genome Sequencing Center for Infectious Disease"/>
            <person name="Wu L."/>
            <person name="Ma J."/>
        </authorList>
    </citation>
    <scope>NUCLEOTIDE SEQUENCE [LARGE SCALE GENOMIC DNA]</scope>
    <source>
        <strain evidence="3">JCM 17666</strain>
    </source>
</reference>
<evidence type="ECO:0000313" key="3">
    <source>
        <dbReference type="Proteomes" id="UP001501671"/>
    </source>
</evidence>
<accession>A0ABP8GGQ4</accession>
<feature type="region of interest" description="Disordered" evidence="1">
    <location>
        <begin position="59"/>
        <end position="84"/>
    </location>
</feature>
<proteinExistence type="predicted"/>
<dbReference type="Proteomes" id="UP001501671">
    <property type="component" value="Unassembled WGS sequence"/>
</dbReference>
<protein>
    <submittedName>
        <fullName evidence="2">Uncharacterized protein</fullName>
    </submittedName>
</protein>
<keyword evidence="3" id="KW-1185">Reference proteome</keyword>
<evidence type="ECO:0000313" key="2">
    <source>
        <dbReference type="EMBL" id="GAA4323685.1"/>
    </source>
</evidence>
<feature type="compositionally biased region" description="Low complexity" evidence="1">
    <location>
        <begin position="61"/>
        <end position="82"/>
    </location>
</feature>
<organism evidence="2 3">
    <name type="scientific">Pigmentiphaga soli</name>
    <dbReference type="NCBI Taxonomy" id="1007095"/>
    <lineage>
        <taxon>Bacteria</taxon>
        <taxon>Pseudomonadati</taxon>
        <taxon>Pseudomonadota</taxon>
        <taxon>Betaproteobacteria</taxon>
        <taxon>Burkholderiales</taxon>
        <taxon>Alcaligenaceae</taxon>
        <taxon>Pigmentiphaga</taxon>
    </lineage>
</organism>
<comment type="caution">
    <text evidence="2">The sequence shown here is derived from an EMBL/GenBank/DDBJ whole genome shotgun (WGS) entry which is preliminary data.</text>
</comment>
<gene>
    <name evidence="2" type="ORF">GCM10023144_04740</name>
</gene>